<organism evidence="1 2">
    <name type="scientific">Okeania hirsuta</name>
    <dbReference type="NCBI Taxonomy" id="1458930"/>
    <lineage>
        <taxon>Bacteria</taxon>
        <taxon>Bacillati</taxon>
        <taxon>Cyanobacteriota</taxon>
        <taxon>Cyanophyceae</taxon>
        <taxon>Oscillatoriophycideae</taxon>
        <taxon>Oscillatoriales</taxon>
        <taxon>Microcoleaceae</taxon>
        <taxon>Okeania</taxon>
    </lineage>
</organism>
<gene>
    <name evidence="1" type="ORF">D5R40_20530</name>
</gene>
<evidence type="ECO:0000313" key="1">
    <source>
        <dbReference type="EMBL" id="RQH34791.1"/>
    </source>
</evidence>
<keyword evidence="2" id="KW-1185">Reference proteome</keyword>
<comment type="caution">
    <text evidence="1">The sequence shown here is derived from an EMBL/GenBank/DDBJ whole genome shotgun (WGS) entry which is preliminary data.</text>
</comment>
<name>A0A3N6N8R3_9CYAN</name>
<sequence>MLFFHKKFTLSHLEYFQQPVQFMPFHRSFVLVFVSENFEYNLTSFIPINQTVKTAVHAMLLHPEVLDVKHLEIV</sequence>
<accession>A0A3N6N8R3</accession>
<proteinExistence type="predicted"/>
<dbReference type="Proteomes" id="UP000269154">
    <property type="component" value="Unassembled WGS sequence"/>
</dbReference>
<protein>
    <submittedName>
        <fullName evidence="1">Uncharacterized protein</fullName>
    </submittedName>
</protein>
<dbReference type="AlphaFoldDB" id="A0A3N6N8R3"/>
<dbReference type="EMBL" id="RCBY01000131">
    <property type="protein sequence ID" value="RQH34791.1"/>
    <property type="molecule type" value="Genomic_DNA"/>
</dbReference>
<evidence type="ECO:0000313" key="2">
    <source>
        <dbReference type="Proteomes" id="UP000269154"/>
    </source>
</evidence>
<reference evidence="1 2" key="1">
    <citation type="journal article" date="2018" name="ACS Chem. Biol.">
        <title>Ketoreductase domain dysfunction expands chemodiversity: malyngamide biosynthesis in the cyanobacterium Okeania hirsuta.</title>
        <authorList>
            <person name="Moss N.A."/>
            <person name="Leao T."/>
            <person name="Rankin M."/>
            <person name="McCullough T.M."/>
            <person name="Qu P."/>
            <person name="Korobeynikov A."/>
            <person name="Smith J.L."/>
            <person name="Gerwick L."/>
            <person name="Gerwick W.H."/>
        </authorList>
    </citation>
    <scope>NUCLEOTIDE SEQUENCE [LARGE SCALE GENOMIC DNA]</scope>
    <source>
        <strain evidence="1 2">PAB10Feb10-1</strain>
    </source>
</reference>